<comment type="caution">
    <text evidence="5">The sequence shown here is derived from an EMBL/GenBank/DDBJ whole genome shotgun (WGS) entry which is preliminary data.</text>
</comment>
<dbReference type="Proteomes" id="UP000646053">
    <property type="component" value="Unassembled WGS sequence"/>
</dbReference>
<evidence type="ECO:0000313" key="6">
    <source>
        <dbReference type="Proteomes" id="UP000646053"/>
    </source>
</evidence>
<dbReference type="GO" id="GO:0006355">
    <property type="term" value="P:regulation of DNA-templated transcription"/>
    <property type="evidence" value="ECO:0007669"/>
    <property type="project" value="InterPro"/>
</dbReference>
<keyword evidence="2" id="KW-0238">DNA-binding</keyword>
<dbReference type="RefSeq" id="WP_162425169.1">
    <property type="nucleotide sequence ID" value="NZ_WVIE01000035.1"/>
</dbReference>
<gene>
    <name evidence="5" type="ORF">GS601_20530</name>
</gene>
<dbReference type="PRINTS" id="PR00038">
    <property type="entry name" value="HTHLUXR"/>
</dbReference>
<dbReference type="GO" id="GO:0003677">
    <property type="term" value="F:DNA binding"/>
    <property type="evidence" value="ECO:0007669"/>
    <property type="project" value="UniProtKB-KW"/>
</dbReference>
<dbReference type="InterPro" id="IPR016032">
    <property type="entry name" value="Sig_transdc_resp-reg_C-effctor"/>
</dbReference>
<keyword evidence="1" id="KW-0805">Transcription regulation</keyword>
<dbReference type="InterPro" id="IPR036388">
    <property type="entry name" value="WH-like_DNA-bd_sf"/>
</dbReference>
<sequence>MTARLLSVPPELQLPVKSWFSQRDRKQSSPCAISKKPFTDDAFPIEFDRAHQKQKGVASALCGATCIGLDGLWGVLLSSIREGVMVISRVASPKSEGALQPIYWNRQAEEICQQLQETAEGVFPPAIADACYRLLRERNESSEALVVEYQGDSRQFVRLCLRWISLGEASKQRYILVLLEDGYAALRDELALEQKKYELTDREAEIWLLLRQEYTYQEISDMLRISLNTVKTHIKNVYSKRKRLPGHEKIWYSR</sequence>
<dbReference type="SMART" id="SM00421">
    <property type="entry name" value="HTH_LUXR"/>
    <property type="match status" value="1"/>
</dbReference>
<reference evidence="5" key="1">
    <citation type="submission" date="2019-12" db="EMBL/GenBank/DDBJ databases">
        <title>High-Quality draft genome sequences of three cyanobacteria isolated from the limestone walls of the Old Cathedral of Coimbra.</title>
        <authorList>
            <person name="Tiago I."/>
            <person name="Soares F."/>
            <person name="Portugal A."/>
        </authorList>
    </citation>
    <scope>NUCLEOTIDE SEQUENCE</scope>
    <source>
        <strain evidence="5">A</strain>
    </source>
</reference>
<accession>A0A8J7Z4I8</accession>
<evidence type="ECO:0000256" key="3">
    <source>
        <dbReference type="ARBA" id="ARBA00023163"/>
    </source>
</evidence>
<organism evidence="5 6">
    <name type="scientific">Myxacorys almedinensis A</name>
    <dbReference type="NCBI Taxonomy" id="2690445"/>
    <lineage>
        <taxon>Bacteria</taxon>
        <taxon>Bacillati</taxon>
        <taxon>Cyanobacteriota</taxon>
        <taxon>Cyanophyceae</taxon>
        <taxon>Leptolyngbyales</taxon>
        <taxon>Leptolyngbyaceae</taxon>
        <taxon>Myxacorys</taxon>
        <taxon>Myxacorys almedinensis</taxon>
    </lineage>
</organism>
<dbReference type="PANTHER" id="PTHR44688:SF16">
    <property type="entry name" value="DNA-BINDING TRANSCRIPTIONAL ACTIVATOR DEVR_DOSR"/>
    <property type="match status" value="1"/>
</dbReference>
<evidence type="ECO:0000259" key="4">
    <source>
        <dbReference type="SMART" id="SM00421"/>
    </source>
</evidence>
<keyword evidence="3" id="KW-0804">Transcription</keyword>
<name>A0A8J7Z4I8_9CYAN</name>
<dbReference type="AlphaFoldDB" id="A0A8J7Z4I8"/>
<protein>
    <recommendedName>
        <fullName evidence="4">HTH luxR-type domain-containing protein</fullName>
    </recommendedName>
</protein>
<dbReference type="InterPro" id="IPR000792">
    <property type="entry name" value="Tscrpt_reg_LuxR_C"/>
</dbReference>
<dbReference type="Gene3D" id="1.10.10.10">
    <property type="entry name" value="Winged helix-like DNA-binding domain superfamily/Winged helix DNA-binding domain"/>
    <property type="match status" value="1"/>
</dbReference>
<feature type="domain" description="HTH luxR-type" evidence="4">
    <location>
        <begin position="196"/>
        <end position="243"/>
    </location>
</feature>
<dbReference type="SUPFAM" id="SSF46894">
    <property type="entry name" value="C-terminal effector domain of the bipartite response regulators"/>
    <property type="match status" value="1"/>
</dbReference>
<dbReference type="PANTHER" id="PTHR44688">
    <property type="entry name" value="DNA-BINDING TRANSCRIPTIONAL ACTIVATOR DEVR_DOSR"/>
    <property type="match status" value="1"/>
</dbReference>
<evidence type="ECO:0000256" key="1">
    <source>
        <dbReference type="ARBA" id="ARBA00023015"/>
    </source>
</evidence>
<proteinExistence type="predicted"/>
<dbReference type="CDD" id="cd06170">
    <property type="entry name" value="LuxR_C_like"/>
    <property type="match status" value="1"/>
</dbReference>
<evidence type="ECO:0000256" key="2">
    <source>
        <dbReference type="ARBA" id="ARBA00023125"/>
    </source>
</evidence>
<evidence type="ECO:0000313" key="5">
    <source>
        <dbReference type="EMBL" id="NDJ19644.1"/>
    </source>
</evidence>
<dbReference type="EMBL" id="WVIE01000035">
    <property type="protein sequence ID" value="NDJ19644.1"/>
    <property type="molecule type" value="Genomic_DNA"/>
</dbReference>
<keyword evidence="6" id="KW-1185">Reference proteome</keyword>
<dbReference type="Pfam" id="PF00196">
    <property type="entry name" value="GerE"/>
    <property type="match status" value="1"/>
</dbReference>